<accession>A0A1I8I2K1</accession>
<organism evidence="3 4">
    <name type="scientific">Macrostomum lignano</name>
    <dbReference type="NCBI Taxonomy" id="282301"/>
    <lineage>
        <taxon>Eukaryota</taxon>
        <taxon>Metazoa</taxon>
        <taxon>Spiralia</taxon>
        <taxon>Lophotrochozoa</taxon>
        <taxon>Platyhelminthes</taxon>
        <taxon>Rhabditophora</taxon>
        <taxon>Macrostomorpha</taxon>
        <taxon>Macrostomida</taxon>
        <taxon>Macrostomidae</taxon>
        <taxon>Macrostomum</taxon>
    </lineage>
</organism>
<feature type="domain" description="SCP" evidence="2">
    <location>
        <begin position="23"/>
        <end position="168"/>
    </location>
</feature>
<dbReference type="Pfam" id="PF00188">
    <property type="entry name" value="CAP"/>
    <property type="match status" value="1"/>
</dbReference>
<reference evidence="4" key="1">
    <citation type="submission" date="2016-11" db="UniProtKB">
        <authorList>
            <consortium name="WormBaseParasite"/>
        </authorList>
    </citation>
    <scope>IDENTIFICATION</scope>
</reference>
<dbReference type="InterPro" id="IPR035940">
    <property type="entry name" value="CAP_sf"/>
</dbReference>
<protein>
    <submittedName>
        <fullName evidence="4">SCP domain-containing protein</fullName>
    </submittedName>
</protein>
<dbReference type="Proteomes" id="UP000095280">
    <property type="component" value="Unplaced"/>
</dbReference>
<dbReference type="SMART" id="SM00198">
    <property type="entry name" value="SCP"/>
    <property type="match status" value="1"/>
</dbReference>
<proteinExistence type="predicted"/>
<evidence type="ECO:0000313" key="4">
    <source>
        <dbReference type="WBParaSite" id="maker-uti_cns_0009383-snap-gene-0.4-mRNA-1"/>
    </source>
</evidence>
<evidence type="ECO:0000259" key="2">
    <source>
        <dbReference type="SMART" id="SM00198"/>
    </source>
</evidence>
<dbReference type="WBParaSite" id="maker-uti_cns_0009383-snap-gene-0.4-mRNA-1">
    <property type="protein sequence ID" value="maker-uti_cns_0009383-snap-gene-0.4-mRNA-1"/>
    <property type="gene ID" value="maker-uti_cns_0009383-snap-gene-0.4"/>
</dbReference>
<dbReference type="Gene3D" id="3.40.33.10">
    <property type="entry name" value="CAP"/>
    <property type="match status" value="1"/>
</dbReference>
<evidence type="ECO:0000256" key="1">
    <source>
        <dbReference type="SAM" id="SignalP"/>
    </source>
</evidence>
<dbReference type="AlphaFoldDB" id="A0A1I8I2K1"/>
<keyword evidence="1" id="KW-0732">Signal</keyword>
<evidence type="ECO:0000313" key="3">
    <source>
        <dbReference type="Proteomes" id="UP000095280"/>
    </source>
</evidence>
<keyword evidence="3" id="KW-1185">Reference proteome</keyword>
<dbReference type="InterPro" id="IPR001283">
    <property type="entry name" value="CRISP-related"/>
</dbReference>
<sequence length="418" mass="43822">MLLVFLLLLLLHPPLVSNQMTDAEHQGIVELHNRLRRSVLPEAANMNQLIASATLRNLAQQAADTCRFEHNYGGDYSGLGENLYMGGSNASLAVMLWFIERENYRLSASGALCGLEYGNGRYPQYASSCGHYYQVVQASVREVGCGKKACSGSSLIVCEYNSGSGSPPYTAGPSCSGCSSARPRCLDGLCVPVGTSGSTCSLACQSCTKLVGNATGSCDCSGSYVPCTKCDSDATQCLNNGTDVGASLTNCSCVCPADFYGDRCHGCVGRLFCSADNRAQFASALQLRFGGELRSRSYFPVPKSFWPSLWRALEPPLLTAIADFCRWNFATCCPSASVSNSSDGGSGGNASILASSDLRLAASGMNVSATGELTVSLVAPDSATTVFCGNGSEGSARGFAKFLSSPALIANLTAKRES</sequence>
<dbReference type="PANTHER" id="PTHR10334">
    <property type="entry name" value="CYSTEINE-RICH SECRETORY PROTEIN-RELATED"/>
    <property type="match status" value="1"/>
</dbReference>
<feature type="signal peptide" evidence="1">
    <location>
        <begin position="1"/>
        <end position="18"/>
    </location>
</feature>
<name>A0A1I8I2K1_9PLAT</name>
<feature type="chain" id="PRO_5009320723" evidence="1">
    <location>
        <begin position="19"/>
        <end position="418"/>
    </location>
</feature>
<dbReference type="SUPFAM" id="SSF55797">
    <property type="entry name" value="PR-1-like"/>
    <property type="match status" value="1"/>
</dbReference>
<dbReference type="InterPro" id="IPR014044">
    <property type="entry name" value="CAP_dom"/>
</dbReference>